<organism evidence="2 3">
    <name type="scientific">Colletotrichum phormii</name>
    <dbReference type="NCBI Taxonomy" id="359342"/>
    <lineage>
        <taxon>Eukaryota</taxon>
        <taxon>Fungi</taxon>
        <taxon>Dikarya</taxon>
        <taxon>Ascomycota</taxon>
        <taxon>Pezizomycotina</taxon>
        <taxon>Sordariomycetes</taxon>
        <taxon>Hypocreomycetidae</taxon>
        <taxon>Glomerellales</taxon>
        <taxon>Glomerellaceae</taxon>
        <taxon>Colletotrichum</taxon>
        <taxon>Colletotrichum acutatum species complex</taxon>
    </lineage>
</organism>
<gene>
    <name evidence="2" type="ORF">BDP81DRAFT_132357</name>
</gene>
<name>A0AAI9ZZZ1_9PEZI</name>
<sequence>METHNPYKELSRGDSPQIRLLRIESAKNNDDVMKLNLYTKSLDKSPRFKALSYAWGDEKHTMPILLNGFPFGVTYNLHAALKVLRSKPNKGFLWVDAICVNQRDTSEKGHQISLMGLNLASLGLPFITSSRHGQVTGTLNNITNALTTQKHYSPAPVDGLRRQTI</sequence>
<keyword evidence="3" id="KW-1185">Reference proteome</keyword>
<dbReference type="PANTHER" id="PTHR24148:SF73">
    <property type="entry name" value="HET DOMAIN PROTEIN (AFU_ORTHOLOGUE AFUA_8G01020)"/>
    <property type="match status" value="1"/>
</dbReference>
<evidence type="ECO:0000313" key="3">
    <source>
        <dbReference type="Proteomes" id="UP001243989"/>
    </source>
</evidence>
<comment type="caution">
    <text evidence="2">The sequence shown here is derived from an EMBL/GenBank/DDBJ whole genome shotgun (WGS) entry which is preliminary data.</text>
</comment>
<dbReference type="InterPro" id="IPR010730">
    <property type="entry name" value="HET"/>
</dbReference>
<dbReference type="Pfam" id="PF06985">
    <property type="entry name" value="HET"/>
    <property type="match status" value="1"/>
</dbReference>
<dbReference type="AlphaFoldDB" id="A0AAI9ZZZ1"/>
<dbReference type="Proteomes" id="UP001243989">
    <property type="component" value="Unassembled WGS sequence"/>
</dbReference>
<dbReference type="GeneID" id="85466620"/>
<proteinExistence type="predicted"/>
<dbReference type="RefSeq" id="XP_060449967.1">
    <property type="nucleotide sequence ID" value="XM_060581758.1"/>
</dbReference>
<reference evidence="2" key="1">
    <citation type="submission" date="2021-06" db="EMBL/GenBank/DDBJ databases">
        <title>Comparative genomics, transcriptomics and evolutionary studies reveal genomic signatures of adaptation to plant cell wall in hemibiotrophic fungi.</title>
        <authorList>
            <consortium name="DOE Joint Genome Institute"/>
            <person name="Baroncelli R."/>
            <person name="Diaz J.F."/>
            <person name="Benocci T."/>
            <person name="Peng M."/>
            <person name="Battaglia E."/>
            <person name="Haridas S."/>
            <person name="Andreopoulos W."/>
            <person name="Labutti K."/>
            <person name="Pangilinan J."/>
            <person name="Floch G.L."/>
            <person name="Makela M.R."/>
            <person name="Henrissat B."/>
            <person name="Grigoriev I.V."/>
            <person name="Crouch J.A."/>
            <person name="De Vries R.P."/>
            <person name="Sukno S.A."/>
            <person name="Thon M.R."/>
        </authorList>
    </citation>
    <scope>NUCLEOTIDE SEQUENCE</scope>
    <source>
        <strain evidence="2">CBS 102054</strain>
    </source>
</reference>
<accession>A0AAI9ZZZ1</accession>
<dbReference type="InterPro" id="IPR052895">
    <property type="entry name" value="HetReg/Transcr_Mod"/>
</dbReference>
<dbReference type="EMBL" id="JAHMHQ010000003">
    <property type="protein sequence ID" value="KAK1641360.1"/>
    <property type="molecule type" value="Genomic_DNA"/>
</dbReference>
<dbReference type="PANTHER" id="PTHR24148">
    <property type="entry name" value="ANKYRIN REPEAT DOMAIN-CONTAINING PROTEIN 39 HOMOLOG-RELATED"/>
    <property type="match status" value="1"/>
</dbReference>
<protein>
    <submittedName>
        <fullName evidence="2">Heterokaryon incompatibility protein-domain-containing protein</fullName>
    </submittedName>
</protein>
<evidence type="ECO:0000313" key="2">
    <source>
        <dbReference type="EMBL" id="KAK1641360.1"/>
    </source>
</evidence>
<evidence type="ECO:0000259" key="1">
    <source>
        <dbReference type="Pfam" id="PF06985"/>
    </source>
</evidence>
<feature type="domain" description="Heterokaryon incompatibility" evidence="1">
    <location>
        <begin position="48"/>
        <end position="116"/>
    </location>
</feature>